<evidence type="ECO:0000256" key="3">
    <source>
        <dbReference type="ARBA" id="ARBA00010088"/>
    </source>
</evidence>
<sequence>MSSLPPNPAPTPPPAPDAPRAHGLLEVGDGQRIYWEEWGSPDGVPLLYVHGGPGGGLGRSGYRRQADPARTRIIGFEQRGCGRSAPHASDPSVSLASNDTDRLIADMEALREHLGVDRWILNSVSWGSTLALAYALAHPGRVAGIVLFAVTTTHRMEIDWITEGVGTIFPEAWDRLASHAEGAGIGYARGRGRLVAAYARLMEDPDPAVRDAASREWALWEDTHISIGTGGLRRDPRWEDDAFRLAFCRLVTHYWSHDGFCDPPILDRLDRLAGIPATLIHGRRDVSGPASIAWRLHRGWPGSQLIIDEGDGHGGVSMAERWRAANDALVARHRARA</sequence>
<dbReference type="InterPro" id="IPR000073">
    <property type="entry name" value="AB_hydrolase_1"/>
</dbReference>
<dbReference type="EC" id="3.4.11.5" evidence="8"/>
<dbReference type="InterPro" id="IPR029058">
    <property type="entry name" value="AB_hydrolase_fold"/>
</dbReference>
<protein>
    <recommendedName>
        <fullName evidence="8">Proline iminopeptidase</fullName>
        <shortName evidence="8">PIP</shortName>
        <ecNumber evidence="8">3.4.11.5</ecNumber>
    </recommendedName>
    <alternativeName>
        <fullName evidence="8">Prolyl aminopeptidase</fullName>
    </alternativeName>
</protein>
<dbReference type="RefSeq" id="WP_087104550.1">
    <property type="nucleotide sequence ID" value="NZ_FWFG01000082.1"/>
</dbReference>
<evidence type="ECO:0000256" key="1">
    <source>
        <dbReference type="ARBA" id="ARBA00001585"/>
    </source>
</evidence>
<comment type="subcellular location">
    <subcellularLocation>
        <location evidence="2 8">Cytoplasm</location>
    </subcellularLocation>
</comment>
<evidence type="ECO:0000313" key="12">
    <source>
        <dbReference type="EMBL" id="SLM93284.1"/>
    </source>
</evidence>
<accession>A0A1X6X3E1</accession>
<proteinExistence type="inferred from homology"/>
<dbReference type="InterPro" id="IPR002410">
    <property type="entry name" value="Peptidase_S33"/>
</dbReference>
<feature type="active site" description="Proton donor" evidence="9">
    <location>
        <position position="313"/>
    </location>
</feature>
<feature type="active site" evidence="9">
    <location>
        <position position="285"/>
    </location>
</feature>
<name>A0A1X6X3E1_9MICO</name>
<dbReference type="GO" id="GO:0004177">
    <property type="term" value="F:aminopeptidase activity"/>
    <property type="evidence" value="ECO:0007669"/>
    <property type="project" value="UniProtKB-UniRule"/>
</dbReference>
<dbReference type="PANTHER" id="PTHR43722">
    <property type="entry name" value="PROLINE IMINOPEPTIDASE"/>
    <property type="match status" value="1"/>
</dbReference>
<evidence type="ECO:0000259" key="11">
    <source>
        <dbReference type="Pfam" id="PF00561"/>
    </source>
</evidence>
<evidence type="ECO:0000256" key="8">
    <source>
        <dbReference type="PIRNR" id="PIRNR006431"/>
    </source>
</evidence>
<keyword evidence="5 8" id="KW-0963">Cytoplasm</keyword>
<organism evidence="12 13">
    <name type="scientific">Brachybacterium nesterenkovii</name>
    <dbReference type="NCBI Taxonomy" id="47847"/>
    <lineage>
        <taxon>Bacteria</taxon>
        <taxon>Bacillati</taxon>
        <taxon>Actinomycetota</taxon>
        <taxon>Actinomycetes</taxon>
        <taxon>Micrococcales</taxon>
        <taxon>Dermabacteraceae</taxon>
        <taxon>Brachybacterium</taxon>
    </lineage>
</organism>
<evidence type="ECO:0000256" key="10">
    <source>
        <dbReference type="SAM" id="MobiDB-lite"/>
    </source>
</evidence>
<feature type="active site" description="Nucleophile" evidence="9">
    <location>
        <position position="125"/>
    </location>
</feature>
<dbReference type="PRINTS" id="PR00793">
    <property type="entry name" value="PROAMNOPTASE"/>
</dbReference>
<feature type="compositionally biased region" description="Pro residues" evidence="10">
    <location>
        <begin position="1"/>
        <end position="17"/>
    </location>
</feature>
<feature type="region of interest" description="Disordered" evidence="10">
    <location>
        <begin position="1"/>
        <end position="23"/>
    </location>
</feature>
<comment type="similarity">
    <text evidence="3 8">Belongs to the peptidase S33 family.</text>
</comment>
<evidence type="ECO:0000256" key="4">
    <source>
        <dbReference type="ARBA" id="ARBA00022438"/>
    </source>
</evidence>
<keyword evidence="6 8" id="KW-0645">Protease</keyword>
<evidence type="ECO:0000256" key="7">
    <source>
        <dbReference type="ARBA" id="ARBA00022801"/>
    </source>
</evidence>
<evidence type="ECO:0000256" key="2">
    <source>
        <dbReference type="ARBA" id="ARBA00004496"/>
    </source>
</evidence>
<dbReference type="SUPFAM" id="SSF53474">
    <property type="entry name" value="alpha/beta-Hydrolases"/>
    <property type="match status" value="1"/>
</dbReference>
<dbReference type="OrthoDB" id="9796770at2"/>
<dbReference type="GO" id="GO:0006508">
    <property type="term" value="P:proteolysis"/>
    <property type="evidence" value="ECO:0007669"/>
    <property type="project" value="UniProtKB-KW"/>
</dbReference>
<dbReference type="Proteomes" id="UP000195981">
    <property type="component" value="Unassembled WGS sequence"/>
</dbReference>
<dbReference type="InterPro" id="IPR005944">
    <property type="entry name" value="Pro_iminopeptidase"/>
</dbReference>
<feature type="domain" description="AB hydrolase-1" evidence="11">
    <location>
        <begin position="45"/>
        <end position="313"/>
    </location>
</feature>
<dbReference type="Pfam" id="PF00561">
    <property type="entry name" value="Abhydrolase_1"/>
    <property type="match status" value="1"/>
</dbReference>
<dbReference type="PANTHER" id="PTHR43722:SF1">
    <property type="entry name" value="PROLINE IMINOPEPTIDASE"/>
    <property type="match status" value="1"/>
</dbReference>
<dbReference type="PIRSF" id="PIRSF006431">
    <property type="entry name" value="Pept_S33"/>
    <property type="match status" value="1"/>
</dbReference>
<dbReference type="Gene3D" id="3.40.50.1820">
    <property type="entry name" value="alpha/beta hydrolase"/>
    <property type="match status" value="1"/>
</dbReference>
<keyword evidence="4 8" id="KW-0031">Aminopeptidase</keyword>
<keyword evidence="7 8" id="KW-0378">Hydrolase</keyword>
<gene>
    <name evidence="12" type="ORF">FM110_09605</name>
</gene>
<evidence type="ECO:0000256" key="5">
    <source>
        <dbReference type="ARBA" id="ARBA00022490"/>
    </source>
</evidence>
<evidence type="ECO:0000256" key="9">
    <source>
        <dbReference type="PIRSR" id="PIRSR006431-1"/>
    </source>
</evidence>
<dbReference type="GO" id="GO:0005737">
    <property type="term" value="C:cytoplasm"/>
    <property type="evidence" value="ECO:0007669"/>
    <property type="project" value="UniProtKB-SubCell"/>
</dbReference>
<dbReference type="AlphaFoldDB" id="A0A1X6X3E1"/>
<comment type="catalytic activity">
    <reaction evidence="1 8">
        <text>Release of N-terminal proline from a peptide.</text>
        <dbReference type="EC" id="3.4.11.5"/>
    </reaction>
</comment>
<evidence type="ECO:0000313" key="13">
    <source>
        <dbReference type="Proteomes" id="UP000195981"/>
    </source>
</evidence>
<evidence type="ECO:0000256" key="6">
    <source>
        <dbReference type="ARBA" id="ARBA00022670"/>
    </source>
</evidence>
<reference evidence="12 13" key="1">
    <citation type="submission" date="2017-02" db="EMBL/GenBank/DDBJ databases">
        <authorList>
            <person name="Peterson S.W."/>
        </authorList>
    </citation>
    <scope>NUCLEOTIDE SEQUENCE [LARGE SCALE GENOMIC DNA]</scope>
    <source>
        <strain evidence="12 13">CIP104813</strain>
    </source>
</reference>
<dbReference type="EMBL" id="FWFG01000082">
    <property type="protein sequence ID" value="SLM93284.1"/>
    <property type="molecule type" value="Genomic_DNA"/>
</dbReference>
<keyword evidence="13" id="KW-1185">Reference proteome</keyword>